<dbReference type="CDD" id="cd06261">
    <property type="entry name" value="TM_PBP2"/>
    <property type="match status" value="1"/>
</dbReference>
<feature type="transmembrane region" description="Helical" evidence="9">
    <location>
        <begin position="219"/>
        <end position="244"/>
    </location>
</feature>
<dbReference type="RefSeq" id="WP_330958424.1">
    <property type="nucleotide sequence ID" value="NZ_JAZGJQ010000006.1"/>
</dbReference>
<evidence type="ECO:0000256" key="10">
    <source>
        <dbReference type="SAM" id="MobiDB-lite"/>
    </source>
</evidence>
<gene>
    <name evidence="12" type="ORF">VXJ25_06645</name>
</gene>
<comment type="similarity">
    <text evidence="2">Belongs to the binding-protein-dependent transport system permease family. HisMQ subfamily.</text>
</comment>
<evidence type="ECO:0000256" key="4">
    <source>
        <dbReference type="ARBA" id="ARBA00022475"/>
    </source>
</evidence>
<dbReference type="Pfam" id="PF00528">
    <property type="entry name" value="BPD_transp_1"/>
    <property type="match status" value="1"/>
</dbReference>
<evidence type="ECO:0000256" key="5">
    <source>
        <dbReference type="ARBA" id="ARBA00022692"/>
    </source>
</evidence>
<organism evidence="12 13">
    <name type="scientific">Olsenella absiana</name>
    <dbReference type="NCBI Taxonomy" id="3115222"/>
    <lineage>
        <taxon>Bacteria</taxon>
        <taxon>Bacillati</taxon>
        <taxon>Actinomycetota</taxon>
        <taxon>Coriobacteriia</taxon>
        <taxon>Coriobacteriales</taxon>
        <taxon>Atopobiaceae</taxon>
        <taxon>Olsenella</taxon>
    </lineage>
</organism>
<evidence type="ECO:0000256" key="9">
    <source>
        <dbReference type="RuleBase" id="RU363032"/>
    </source>
</evidence>
<keyword evidence="4" id="KW-1003">Cell membrane</keyword>
<protein>
    <submittedName>
        <fullName evidence="12">ABC transporter permease subunit</fullName>
    </submittedName>
</protein>
<dbReference type="PANTHER" id="PTHR30614">
    <property type="entry name" value="MEMBRANE COMPONENT OF AMINO ACID ABC TRANSPORTER"/>
    <property type="match status" value="1"/>
</dbReference>
<dbReference type="InterPro" id="IPR043429">
    <property type="entry name" value="ArtM/GltK/GlnP/TcyL/YhdX-like"/>
</dbReference>
<feature type="transmembrane region" description="Helical" evidence="9">
    <location>
        <begin position="389"/>
        <end position="410"/>
    </location>
</feature>
<feature type="transmembrane region" description="Helical" evidence="9">
    <location>
        <begin position="256"/>
        <end position="279"/>
    </location>
</feature>
<evidence type="ECO:0000256" key="1">
    <source>
        <dbReference type="ARBA" id="ARBA00004651"/>
    </source>
</evidence>
<comment type="subcellular location">
    <subcellularLocation>
        <location evidence="1 9">Cell membrane</location>
        <topology evidence="1 9">Multi-pass membrane protein</topology>
    </subcellularLocation>
</comment>
<dbReference type="PROSITE" id="PS50928">
    <property type="entry name" value="ABC_TM1"/>
    <property type="match status" value="1"/>
</dbReference>
<dbReference type="Gene3D" id="1.10.3720.10">
    <property type="entry name" value="MetI-like"/>
    <property type="match status" value="1"/>
</dbReference>
<keyword evidence="6" id="KW-0029">Amino-acid transport</keyword>
<evidence type="ECO:0000256" key="6">
    <source>
        <dbReference type="ARBA" id="ARBA00022970"/>
    </source>
</evidence>
<comment type="caution">
    <text evidence="12">The sequence shown here is derived from an EMBL/GenBank/DDBJ whole genome shotgun (WGS) entry which is preliminary data.</text>
</comment>
<evidence type="ECO:0000256" key="8">
    <source>
        <dbReference type="ARBA" id="ARBA00023136"/>
    </source>
</evidence>
<evidence type="ECO:0000256" key="2">
    <source>
        <dbReference type="ARBA" id="ARBA00010072"/>
    </source>
</evidence>
<keyword evidence="8 9" id="KW-0472">Membrane</keyword>
<evidence type="ECO:0000256" key="7">
    <source>
        <dbReference type="ARBA" id="ARBA00022989"/>
    </source>
</evidence>
<dbReference type="InterPro" id="IPR000515">
    <property type="entry name" value="MetI-like"/>
</dbReference>
<evidence type="ECO:0000256" key="3">
    <source>
        <dbReference type="ARBA" id="ARBA00022448"/>
    </source>
</evidence>
<feature type="domain" description="ABC transmembrane type-1" evidence="11">
    <location>
        <begin position="220"/>
        <end position="407"/>
    </location>
</feature>
<dbReference type="SUPFAM" id="SSF161098">
    <property type="entry name" value="MetI-like"/>
    <property type="match status" value="1"/>
</dbReference>
<dbReference type="EMBL" id="JAZGJQ010000006">
    <property type="protein sequence ID" value="MEE6147656.1"/>
    <property type="molecule type" value="Genomic_DNA"/>
</dbReference>
<evidence type="ECO:0000313" key="13">
    <source>
        <dbReference type="Proteomes" id="UP001332931"/>
    </source>
</evidence>
<dbReference type="InterPro" id="IPR010065">
    <property type="entry name" value="AA_ABC_transptr_permease_3TM"/>
</dbReference>
<accession>A0ABU7RAN0</accession>
<sequence>MHDKTKRGHGRLRGLVGALVLALAIALAGAAALPDEAFALTTNKATARPNEDGGDGVIGGIATRLTWEGTVADGEELSSITLTLPDDASFADSTTRVTVLDGLNRINQDSTVSASGNSLTVDFALPIPADSLLRLEVEGMTFPSEGGDYVVSGSYVNDQGTQQLQDSPAISVIANTPLQQAVDWLDGQAWVAAWNANPFLGMFFRPQLLLTSFASLAPGWVLCLVIVLVAYPFAILLGLVAAFMKISRHRLLRAIAIVYINILRGTPLFLQIYIMFFGLPMVGININNNVLGVIVMAINSSAYLAEIFRAGIESIPRGQYEAAASLGMNHMQTMVSVILPQTVRRVIPTVTSDFITSYKDTSLLSSVGVMELMMFSKNLTTVTGNITPYMAAAIFYLIVTLPLIKVVGIVEKNLARSERGGGPRPKAQAAGRASEQEGDDEGLEVAGSSHAEASDADELPGALRALVAPFCAHNTFGGMADAE</sequence>
<name>A0ABU7RAN0_9ACTN</name>
<dbReference type="PANTHER" id="PTHR30614:SF20">
    <property type="entry name" value="GLUTAMINE TRANSPORT SYSTEM PERMEASE PROTEIN GLNP"/>
    <property type="match status" value="1"/>
</dbReference>
<dbReference type="NCBIfam" id="TIGR01726">
    <property type="entry name" value="HEQRo_perm_3TM"/>
    <property type="match status" value="1"/>
</dbReference>
<keyword evidence="5 9" id="KW-0812">Transmembrane</keyword>
<evidence type="ECO:0000313" key="12">
    <source>
        <dbReference type="EMBL" id="MEE6147656.1"/>
    </source>
</evidence>
<keyword evidence="13" id="KW-1185">Reference proteome</keyword>
<evidence type="ECO:0000259" key="11">
    <source>
        <dbReference type="PROSITE" id="PS50928"/>
    </source>
</evidence>
<dbReference type="InterPro" id="IPR035906">
    <property type="entry name" value="MetI-like_sf"/>
</dbReference>
<keyword evidence="3 9" id="KW-0813">Transport</keyword>
<keyword evidence="7 9" id="KW-1133">Transmembrane helix</keyword>
<proteinExistence type="inferred from homology"/>
<feature type="region of interest" description="Disordered" evidence="10">
    <location>
        <begin position="416"/>
        <end position="455"/>
    </location>
</feature>
<reference evidence="12 13" key="1">
    <citation type="submission" date="2024-01" db="EMBL/GenBank/DDBJ databases">
        <title>Description of Olsenella sp. nov., isolated from pig feces.</title>
        <authorList>
            <person name="Chang Y.-H."/>
        </authorList>
    </citation>
    <scope>NUCLEOTIDE SEQUENCE [LARGE SCALE GENOMIC DNA]</scope>
    <source>
        <strain evidence="12 13">YH-ols2223</strain>
    </source>
</reference>
<dbReference type="Proteomes" id="UP001332931">
    <property type="component" value="Unassembled WGS sequence"/>
</dbReference>